<protein>
    <submittedName>
        <fullName evidence="1">Uncharacterized protein</fullName>
    </submittedName>
</protein>
<dbReference type="Proteomes" id="UP001500893">
    <property type="component" value="Unassembled WGS sequence"/>
</dbReference>
<reference evidence="1 2" key="1">
    <citation type="journal article" date="2019" name="Int. J. Syst. Evol. Microbiol.">
        <title>The Global Catalogue of Microorganisms (GCM) 10K type strain sequencing project: providing services to taxonomists for standard genome sequencing and annotation.</title>
        <authorList>
            <consortium name="The Broad Institute Genomics Platform"/>
            <consortium name="The Broad Institute Genome Sequencing Center for Infectious Disease"/>
            <person name="Wu L."/>
            <person name="Ma J."/>
        </authorList>
    </citation>
    <scope>NUCLEOTIDE SEQUENCE [LARGE SCALE GENOMIC DNA]</scope>
    <source>
        <strain evidence="1 2">JCM 11574</strain>
    </source>
</reference>
<organism evidence="1 2">
    <name type="scientific">Streptomyces rameus</name>
    <dbReference type="NCBI Taxonomy" id="68261"/>
    <lineage>
        <taxon>Bacteria</taxon>
        <taxon>Bacillati</taxon>
        <taxon>Actinomycetota</taxon>
        <taxon>Actinomycetes</taxon>
        <taxon>Kitasatosporales</taxon>
        <taxon>Streptomycetaceae</taxon>
        <taxon>Streptomyces</taxon>
    </lineage>
</organism>
<keyword evidence="2" id="KW-1185">Reference proteome</keyword>
<proteinExistence type="predicted"/>
<name>A0ABN3VAA8_9ACTN</name>
<gene>
    <name evidence="1" type="ORF">GCM10010521_75380</name>
</gene>
<accession>A0ABN3VAA8</accession>
<evidence type="ECO:0000313" key="2">
    <source>
        <dbReference type="Proteomes" id="UP001500893"/>
    </source>
</evidence>
<comment type="caution">
    <text evidence="1">The sequence shown here is derived from an EMBL/GenBank/DDBJ whole genome shotgun (WGS) entry which is preliminary data.</text>
</comment>
<sequence length="57" mass="6201">MVSTFAKPDKDARSAPALCQAAVRVFFGNRAAVRAGDRDPRGRADRVECLAQQLRAL</sequence>
<dbReference type="EMBL" id="BAAAVM010000180">
    <property type="protein sequence ID" value="GAA2786400.1"/>
    <property type="molecule type" value="Genomic_DNA"/>
</dbReference>
<evidence type="ECO:0000313" key="1">
    <source>
        <dbReference type="EMBL" id="GAA2786400.1"/>
    </source>
</evidence>